<comment type="caution">
    <text evidence="5">The sequence shown here is derived from an EMBL/GenBank/DDBJ whole genome shotgun (WGS) entry which is preliminary data.</text>
</comment>
<reference evidence="5" key="1">
    <citation type="journal article" date="2020" name="Cell">
        <title>Large-Scale Comparative Analyses of Tick Genomes Elucidate Their Genetic Diversity and Vector Capacities.</title>
        <authorList>
            <consortium name="Tick Genome and Microbiome Consortium (TIGMIC)"/>
            <person name="Jia N."/>
            <person name="Wang J."/>
            <person name="Shi W."/>
            <person name="Du L."/>
            <person name="Sun Y."/>
            <person name="Zhan W."/>
            <person name="Jiang J.F."/>
            <person name="Wang Q."/>
            <person name="Zhang B."/>
            <person name="Ji P."/>
            <person name="Bell-Sakyi L."/>
            <person name="Cui X.M."/>
            <person name="Yuan T.T."/>
            <person name="Jiang B.G."/>
            <person name="Yang W.F."/>
            <person name="Lam T.T."/>
            <person name="Chang Q.C."/>
            <person name="Ding S.J."/>
            <person name="Wang X.J."/>
            <person name="Zhu J.G."/>
            <person name="Ruan X.D."/>
            <person name="Zhao L."/>
            <person name="Wei J.T."/>
            <person name="Ye R.Z."/>
            <person name="Que T.C."/>
            <person name="Du C.H."/>
            <person name="Zhou Y.H."/>
            <person name="Cheng J.X."/>
            <person name="Dai P.F."/>
            <person name="Guo W.B."/>
            <person name="Han X.H."/>
            <person name="Huang E.J."/>
            <person name="Li L.F."/>
            <person name="Wei W."/>
            <person name="Gao Y.C."/>
            <person name="Liu J.Z."/>
            <person name="Shao H.Z."/>
            <person name="Wang X."/>
            <person name="Wang C.C."/>
            <person name="Yang T.C."/>
            <person name="Huo Q.B."/>
            <person name="Li W."/>
            <person name="Chen H.Y."/>
            <person name="Chen S.E."/>
            <person name="Zhou L.G."/>
            <person name="Ni X.B."/>
            <person name="Tian J.H."/>
            <person name="Sheng Y."/>
            <person name="Liu T."/>
            <person name="Pan Y.S."/>
            <person name="Xia L.Y."/>
            <person name="Li J."/>
            <person name="Zhao F."/>
            <person name="Cao W.C."/>
        </authorList>
    </citation>
    <scope>NUCLEOTIDE SEQUENCE</scope>
    <source>
        <strain evidence="5">Rsan-2018</strain>
    </source>
</reference>
<keyword evidence="6" id="KW-1185">Reference proteome</keyword>
<dbReference type="SUPFAM" id="SSF47353">
    <property type="entry name" value="Retrovirus capsid dimerization domain-like"/>
    <property type="match status" value="1"/>
</dbReference>
<dbReference type="PROSITE" id="PS50158">
    <property type="entry name" value="ZF_CCHC"/>
    <property type="match status" value="1"/>
</dbReference>
<sequence length="420" mass="47211">MGRIPGLDHCNPNEEVNRLFRPASTLKPRRFCETFFVCKRPEPTNNTTILASLPGYSSTQEGMMEFERLYVIGKDLGMTGAELKRWVDAEIARERDQRAQNREDAKAQAEQDRLRLEAEERVLKLKIELQEKTGSTQGAATDASAGQALARAAPDIFSPHKLIPPFNEERDDLDAYLKRFERVATSQDWPRTKWALSLSLCLTGEALTVIGRLDSNAATDYDQLKATLLQRFRYTAEGYREKFRNARPEDNETAMQYAGRISGYFDHWIEMSQTDKSFDSLRDAMIGEQFLESCAMPLRVFLKERNCKTLDALAKSADCFIEAQHLTNMSKEKTLKEATVEHSGKAEIPKTSRSTDRCFLCDKAGHRASECWSRSKGTPADRGWSRRSGPGGGPSRQETGQASCMMAPSPPENPTDDGDG</sequence>
<dbReference type="InterPro" id="IPR036875">
    <property type="entry name" value="Znf_CCHC_sf"/>
</dbReference>
<dbReference type="PANTHER" id="PTHR46888">
    <property type="entry name" value="ZINC KNUCKLE DOMAINCONTAINING PROTEIN-RELATED"/>
    <property type="match status" value="1"/>
</dbReference>
<evidence type="ECO:0000256" key="3">
    <source>
        <dbReference type="SAM" id="MobiDB-lite"/>
    </source>
</evidence>
<protein>
    <recommendedName>
        <fullName evidence="4">CCHC-type domain-containing protein</fullName>
    </recommendedName>
</protein>
<evidence type="ECO:0000313" key="5">
    <source>
        <dbReference type="EMBL" id="KAH7939925.1"/>
    </source>
</evidence>
<dbReference type="Proteomes" id="UP000821837">
    <property type="component" value="Chromosome 8"/>
</dbReference>
<evidence type="ECO:0000259" key="4">
    <source>
        <dbReference type="PROSITE" id="PS50158"/>
    </source>
</evidence>
<dbReference type="AlphaFoldDB" id="A0A9D4SQU3"/>
<dbReference type="SUPFAM" id="SSF57756">
    <property type="entry name" value="Retrovirus zinc finger-like domains"/>
    <property type="match status" value="1"/>
</dbReference>
<keyword evidence="1" id="KW-0479">Metal-binding</keyword>
<dbReference type="InterPro" id="IPR001878">
    <property type="entry name" value="Znf_CCHC"/>
</dbReference>
<organism evidence="5 6">
    <name type="scientific">Rhipicephalus sanguineus</name>
    <name type="common">Brown dog tick</name>
    <name type="synonym">Ixodes sanguineus</name>
    <dbReference type="NCBI Taxonomy" id="34632"/>
    <lineage>
        <taxon>Eukaryota</taxon>
        <taxon>Metazoa</taxon>
        <taxon>Ecdysozoa</taxon>
        <taxon>Arthropoda</taxon>
        <taxon>Chelicerata</taxon>
        <taxon>Arachnida</taxon>
        <taxon>Acari</taxon>
        <taxon>Parasitiformes</taxon>
        <taxon>Ixodida</taxon>
        <taxon>Ixodoidea</taxon>
        <taxon>Ixodidae</taxon>
        <taxon>Rhipicephalinae</taxon>
        <taxon>Rhipicephalus</taxon>
        <taxon>Rhipicephalus</taxon>
    </lineage>
</organism>
<keyword evidence="2" id="KW-0175">Coiled coil</keyword>
<evidence type="ECO:0000256" key="2">
    <source>
        <dbReference type="SAM" id="Coils"/>
    </source>
</evidence>
<keyword evidence="1" id="KW-0862">Zinc</keyword>
<accession>A0A9D4SQU3</accession>
<evidence type="ECO:0000256" key="1">
    <source>
        <dbReference type="PROSITE-ProRule" id="PRU00047"/>
    </source>
</evidence>
<keyword evidence="1" id="KW-0863">Zinc-finger</keyword>
<dbReference type="GO" id="GO:0008270">
    <property type="term" value="F:zinc ion binding"/>
    <property type="evidence" value="ECO:0007669"/>
    <property type="project" value="UniProtKB-KW"/>
</dbReference>
<proteinExistence type="predicted"/>
<dbReference type="VEuPathDB" id="VectorBase:RSAN_035186"/>
<dbReference type="GO" id="GO:0003676">
    <property type="term" value="F:nucleic acid binding"/>
    <property type="evidence" value="ECO:0007669"/>
    <property type="project" value="InterPro"/>
</dbReference>
<evidence type="ECO:0000313" key="6">
    <source>
        <dbReference type="Proteomes" id="UP000821837"/>
    </source>
</evidence>
<dbReference type="PANTHER" id="PTHR46888:SF1">
    <property type="entry name" value="RIBONUCLEASE H"/>
    <property type="match status" value="1"/>
</dbReference>
<dbReference type="InterPro" id="IPR038269">
    <property type="entry name" value="SCAN_sf"/>
</dbReference>
<feature type="coiled-coil region" evidence="2">
    <location>
        <begin position="99"/>
        <end position="126"/>
    </location>
</feature>
<name>A0A9D4SQU3_RHISA</name>
<gene>
    <name evidence="5" type="ORF">HPB52_019416</name>
</gene>
<dbReference type="Gene3D" id="1.10.4020.10">
    <property type="entry name" value="DNA breaking-rejoining enzymes"/>
    <property type="match status" value="1"/>
</dbReference>
<feature type="region of interest" description="Disordered" evidence="3">
    <location>
        <begin position="371"/>
        <end position="420"/>
    </location>
</feature>
<dbReference type="EMBL" id="JABSTV010001254">
    <property type="protein sequence ID" value="KAH7939925.1"/>
    <property type="molecule type" value="Genomic_DNA"/>
</dbReference>
<dbReference type="SMART" id="SM00343">
    <property type="entry name" value="ZnF_C2HC"/>
    <property type="match status" value="1"/>
</dbReference>
<reference evidence="5" key="2">
    <citation type="submission" date="2021-09" db="EMBL/GenBank/DDBJ databases">
        <authorList>
            <person name="Jia N."/>
            <person name="Wang J."/>
            <person name="Shi W."/>
            <person name="Du L."/>
            <person name="Sun Y."/>
            <person name="Zhan W."/>
            <person name="Jiang J."/>
            <person name="Wang Q."/>
            <person name="Zhang B."/>
            <person name="Ji P."/>
            <person name="Sakyi L.B."/>
            <person name="Cui X."/>
            <person name="Yuan T."/>
            <person name="Jiang B."/>
            <person name="Yang W."/>
            <person name="Lam T.T.-Y."/>
            <person name="Chang Q."/>
            <person name="Ding S."/>
            <person name="Wang X."/>
            <person name="Zhu J."/>
            <person name="Ruan X."/>
            <person name="Zhao L."/>
            <person name="Wei J."/>
            <person name="Que T."/>
            <person name="Du C."/>
            <person name="Cheng J."/>
            <person name="Dai P."/>
            <person name="Han X."/>
            <person name="Huang E."/>
            <person name="Gao Y."/>
            <person name="Liu J."/>
            <person name="Shao H."/>
            <person name="Ye R."/>
            <person name="Li L."/>
            <person name="Wei W."/>
            <person name="Wang X."/>
            <person name="Wang C."/>
            <person name="Huo Q."/>
            <person name="Li W."/>
            <person name="Guo W."/>
            <person name="Chen H."/>
            <person name="Chen S."/>
            <person name="Zhou L."/>
            <person name="Zhou L."/>
            <person name="Ni X."/>
            <person name="Tian J."/>
            <person name="Zhou Y."/>
            <person name="Sheng Y."/>
            <person name="Liu T."/>
            <person name="Pan Y."/>
            <person name="Xia L."/>
            <person name="Li J."/>
            <person name="Zhao F."/>
            <person name="Cao W."/>
        </authorList>
    </citation>
    <scope>NUCLEOTIDE SEQUENCE</scope>
    <source>
        <strain evidence="5">Rsan-2018</strain>
        <tissue evidence="5">Larvae</tissue>
    </source>
</reference>
<feature type="domain" description="CCHC-type" evidence="4">
    <location>
        <begin position="357"/>
        <end position="371"/>
    </location>
</feature>